<gene>
    <name evidence="2" type="ORF">CcCBS67573_g05327</name>
</gene>
<accession>A0A507FAP3</accession>
<feature type="region of interest" description="Disordered" evidence="1">
    <location>
        <begin position="105"/>
        <end position="126"/>
    </location>
</feature>
<keyword evidence="3" id="KW-1185">Reference proteome</keyword>
<protein>
    <submittedName>
        <fullName evidence="2">Uncharacterized protein</fullName>
    </submittedName>
</protein>
<dbReference type="EMBL" id="QEAP01000188">
    <property type="protein sequence ID" value="TPX73401.1"/>
    <property type="molecule type" value="Genomic_DNA"/>
</dbReference>
<evidence type="ECO:0000256" key="1">
    <source>
        <dbReference type="SAM" id="MobiDB-lite"/>
    </source>
</evidence>
<feature type="compositionally biased region" description="Low complexity" evidence="1">
    <location>
        <begin position="290"/>
        <end position="301"/>
    </location>
</feature>
<dbReference type="Proteomes" id="UP000320333">
    <property type="component" value="Unassembled WGS sequence"/>
</dbReference>
<sequence>MQLGQPAKVRTLLVTPQDRNAVLERPMLRPASQPARLTLAAHSVSLPHQASDPCSKLAFPNFFIPFVGIAKPSHNLLRTQKQSAQMFGRNKSNARGRLTRFEQEMQARERGSVTRARVDEPPLPSSIQSSGFVNPSRLFFRRTSAGHIAIHTSTHNLSRPLFVLSTVNQTGYESSSVSDSALHRARLQSLLPIRIACPDYPTFAVDLILAPQSSFSSNTEFACADMYAHKFSLVVAQPPGSKSTNPVVASFSYHATEYIYSRTQLSSTMLSSYAYSGGSSGGASWDDGQSLRSLPRLPSSPKNHFGAPSNSAFQMELKSRKKVSSFTKEKLITFGTAEASRTAFFNDYVSDRREDAKRMFQPHNKSQQSPTFDSVYNNPIPASSDARFSSGQKSTLPRGLDAPAAAPKLNTLLRSSTVVSSNTLSSSPTEQQQHASFDENKYPVFGAIHLMDESVCISEAEGLKELMILVGTVYATWSRSVLKPLDKLEYYHLNRVGSVGL</sequence>
<dbReference type="OrthoDB" id="2135178at2759"/>
<evidence type="ECO:0000313" key="3">
    <source>
        <dbReference type="Proteomes" id="UP000320333"/>
    </source>
</evidence>
<feature type="compositionally biased region" description="Basic and acidic residues" evidence="1">
    <location>
        <begin position="105"/>
        <end position="120"/>
    </location>
</feature>
<proteinExistence type="predicted"/>
<organism evidence="2 3">
    <name type="scientific">Chytriomyces confervae</name>
    <dbReference type="NCBI Taxonomy" id="246404"/>
    <lineage>
        <taxon>Eukaryota</taxon>
        <taxon>Fungi</taxon>
        <taxon>Fungi incertae sedis</taxon>
        <taxon>Chytridiomycota</taxon>
        <taxon>Chytridiomycota incertae sedis</taxon>
        <taxon>Chytridiomycetes</taxon>
        <taxon>Chytridiales</taxon>
        <taxon>Chytriomycetaceae</taxon>
        <taxon>Chytriomyces</taxon>
    </lineage>
</organism>
<dbReference type="AlphaFoldDB" id="A0A507FAP3"/>
<reference evidence="2 3" key="1">
    <citation type="journal article" date="2019" name="Sci. Rep.">
        <title>Comparative genomics of chytrid fungi reveal insights into the obligate biotrophic and pathogenic lifestyle of Synchytrium endobioticum.</title>
        <authorList>
            <person name="van de Vossenberg B.T.L.H."/>
            <person name="Warris S."/>
            <person name="Nguyen H.D.T."/>
            <person name="van Gent-Pelzer M.P.E."/>
            <person name="Joly D.L."/>
            <person name="van de Geest H.C."/>
            <person name="Bonants P.J.M."/>
            <person name="Smith D.S."/>
            <person name="Levesque C.A."/>
            <person name="van der Lee T.A.J."/>
        </authorList>
    </citation>
    <scope>NUCLEOTIDE SEQUENCE [LARGE SCALE GENOMIC DNA]</scope>
    <source>
        <strain evidence="2 3">CBS 675.73</strain>
    </source>
</reference>
<evidence type="ECO:0000313" key="2">
    <source>
        <dbReference type="EMBL" id="TPX73401.1"/>
    </source>
</evidence>
<name>A0A507FAP3_9FUNG</name>
<comment type="caution">
    <text evidence="2">The sequence shown here is derived from an EMBL/GenBank/DDBJ whole genome shotgun (WGS) entry which is preliminary data.</text>
</comment>
<feature type="region of interest" description="Disordered" evidence="1">
    <location>
        <begin position="286"/>
        <end position="309"/>
    </location>
</feature>